<dbReference type="PANTHER" id="PTHR21060">
    <property type="entry name" value="ACETATE KINASE"/>
    <property type="match status" value="1"/>
</dbReference>
<comment type="similarity">
    <text evidence="1 7 8">Belongs to the acetokinase family.</text>
</comment>
<feature type="binding site" evidence="7">
    <location>
        <position position="14"/>
    </location>
    <ligand>
        <name>ATP</name>
        <dbReference type="ChEBI" id="CHEBI:30616"/>
    </ligand>
</feature>
<evidence type="ECO:0000256" key="8">
    <source>
        <dbReference type="RuleBase" id="RU003835"/>
    </source>
</evidence>
<dbReference type="Proteomes" id="UP000027946">
    <property type="component" value="Unassembled WGS sequence"/>
</dbReference>
<evidence type="ECO:0000256" key="3">
    <source>
        <dbReference type="ARBA" id="ARBA00022679"/>
    </source>
</evidence>
<dbReference type="InterPro" id="IPR004372">
    <property type="entry name" value="Ac/propionate_kinase"/>
</dbReference>
<dbReference type="EMBL" id="JJMM01000002">
    <property type="protein sequence ID" value="KDR96535.1"/>
    <property type="molecule type" value="Genomic_DNA"/>
</dbReference>
<dbReference type="STRING" id="1121324.CLIT_2c01410"/>
<dbReference type="SUPFAM" id="SSF53067">
    <property type="entry name" value="Actin-like ATPase domain"/>
    <property type="match status" value="2"/>
</dbReference>
<comment type="pathway">
    <text evidence="7">Metabolic intermediate biosynthesis; acetyl-CoA biosynthesis; acetyl-CoA from acetate: step 1/2.</text>
</comment>
<dbReference type="GO" id="GO:0008776">
    <property type="term" value="F:acetate kinase activity"/>
    <property type="evidence" value="ECO:0007669"/>
    <property type="project" value="UniProtKB-UniRule"/>
</dbReference>
<keyword evidence="7" id="KW-0479">Metal-binding</keyword>
<organism evidence="9 10">
    <name type="scientific">Peptoclostridium litorale DSM 5388</name>
    <dbReference type="NCBI Taxonomy" id="1121324"/>
    <lineage>
        <taxon>Bacteria</taxon>
        <taxon>Bacillati</taxon>
        <taxon>Bacillota</taxon>
        <taxon>Clostridia</taxon>
        <taxon>Peptostreptococcales</taxon>
        <taxon>Peptoclostridiaceae</taxon>
        <taxon>Peptoclostridium</taxon>
    </lineage>
</organism>
<comment type="function">
    <text evidence="7">Catalyzes the formation of acetyl phosphate from acetate and ATP. Can also catalyze the reverse reaction.</text>
</comment>
<evidence type="ECO:0000256" key="7">
    <source>
        <dbReference type="HAMAP-Rule" id="MF_00020"/>
    </source>
</evidence>
<comment type="catalytic activity">
    <reaction evidence="7">
        <text>acetate + ATP = acetyl phosphate + ADP</text>
        <dbReference type="Rhea" id="RHEA:11352"/>
        <dbReference type="ChEBI" id="CHEBI:22191"/>
        <dbReference type="ChEBI" id="CHEBI:30089"/>
        <dbReference type="ChEBI" id="CHEBI:30616"/>
        <dbReference type="ChEBI" id="CHEBI:456216"/>
        <dbReference type="EC" id="2.7.2.1"/>
    </reaction>
</comment>
<evidence type="ECO:0000256" key="6">
    <source>
        <dbReference type="ARBA" id="ARBA00022840"/>
    </source>
</evidence>
<accession>A0A069RK77</accession>
<evidence type="ECO:0000256" key="5">
    <source>
        <dbReference type="ARBA" id="ARBA00022777"/>
    </source>
</evidence>
<evidence type="ECO:0000313" key="10">
    <source>
        <dbReference type="Proteomes" id="UP000027946"/>
    </source>
</evidence>
<feature type="binding site" evidence="7">
    <location>
        <begin position="208"/>
        <end position="212"/>
    </location>
    <ligand>
        <name>ATP</name>
        <dbReference type="ChEBI" id="CHEBI:30616"/>
    </ligand>
</feature>
<keyword evidence="6 7" id="KW-0067">ATP-binding</keyword>
<feature type="binding site" evidence="7">
    <location>
        <position position="384"/>
    </location>
    <ligand>
        <name>Mg(2+)</name>
        <dbReference type="ChEBI" id="CHEBI:18420"/>
    </ligand>
</feature>
<dbReference type="EC" id="2.7.2.1" evidence="7"/>
<dbReference type="GO" id="GO:0005524">
    <property type="term" value="F:ATP binding"/>
    <property type="evidence" value="ECO:0007669"/>
    <property type="project" value="UniProtKB-KW"/>
</dbReference>
<sequence length="400" mass="44219">MKILVVNVGSSSIKYRLFNMEDETIICKGLLDRIGIPGTVLEYKMTGRDRVNIKKDIEDHATGMKMILESLTHTESGCISSLDEIEAIGHRVVHGGEHFTESVVISDEVIRVISGCCDIAPLHNPPNVVGINVCQELMPGIEHVAVFDTAFHQTMSPEHYIYALPYEVYEEFKVRRYGFHGISHDYVSHRAAELLGKTYEQCKIISIHLGNGASMAAIKNGKTIDTSMGFTPLEGLVMGTRCGDIDPAIVYFIMDKLNLDAKEADNYFNKQTGLLGLSGISSDMRDVMDAANSGDERARLALDIYCLRVKGYIGNYMAKLNGCDCLVFTAGVGENGCEIREKICQDLDGLGIEIDVEQNRVRGMEADISAVDSNIKILVIPTNEELVIARETFRLLKQSL</sequence>
<dbReference type="RefSeq" id="WP_038261033.1">
    <property type="nucleotide sequence ID" value="NZ_FSRH01000001.1"/>
</dbReference>
<keyword evidence="10" id="KW-1185">Reference proteome</keyword>
<feature type="binding site" evidence="7">
    <location>
        <position position="7"/>
    </location>
    <ligand>
        <name>Mg(2+)</name>
        <dbReference type="ChEBI" id="CHEBI:18420"/>
    </ligand>
</feature>
<dbReference type="InterPro" id="IPR043129">
    <property type="entry name" value="ATPase_NBD"/>
</dbReference>
<dbReference type="InterPro" id="IPR023865">
    <property type="entry name" value="Aliphatic_acid_kinase_CS"/>
</dbReference>
<evidence type="ECO:0000256" key="2">
    <source>
        <dbReference type="ARBA" id="ARBA00022490"/>
    </source>
</evidence>
<dbReference type="PROSITE" id="PS01075">
    <property type="entry name" value="ACETATE_KINASE_1"/>
    <property type="match status" value="1"/>
</dbReference>
<feature type="active site" description="Proton donor/acceptor" evidence="7">
    <location>
        <position position="148"/>
    </location>
</feature>
<evidence type="ECO:0000256" key="4">
    <source>
        <dbReference type="ARBA" id="ARBA00022741"/>
    </source>
</evidence>
<dbReference type="PIRSF" id="PIRSF000722">
    <property type="entry name" value="Acetate_prop_kin"/>
    <property type="match status" value="1"/>
</dbReference>
<dbReference type="HAMAP" id="MF_00020">
    <property type="entry name" value="Acetate_kinase"/>
    <property type="match status" value="1"/>
</dbReference>
<protein>
    <recommendedName>
        <fullName evidence="7">Acetate kinase</fullName>
        <ecNumber evidence="7">2.7.2.1</ecNumber>
    </recommendedName>
    <alternativeName>
        <fullName evidence="7">Acetokinase</fullName>
    </alternativeName>
</protein>
<gene>
    <name evidence="7 9" type="primary">ackA</name>
    <name evidence="9" type="ORF">CLIT_2c01410</name>
</gene>
<dbReference type="GO" id="GO:0006085">
    <property type="term" value="P:acetyl-CoA biosynthetic process"/>
    <property type="evidence" value="ECO:0007669"/>
    <property type="project" value="UniProtKB-UniRule"/>
</dbReference>
<feature type="binding site" evidence="7">
    <location>
        <position position="91"/>
    </location>
    <ligand>
        <name>substrate</name>
    </ligand>
</feature>
<keyword evidence="5 7" id="KW-0418">Kinase</keyword>
<dbReference type="GO" id="GO:0000287">
    <property type="term" value="F:magnesium ion binding"/>
    <property type="evidence" value="ECO:0007669"/>
    <property type="project" value="UniProtKB-UniRule"/>
</dbReference>
<dbReference type="Gene3D" id="3.30.420.40">
    <property type="match status" value="2"/>
</dbReference>
<comment type="subunit">
    <text evidence="7">Homodimer.</text>
</comment>
<feature type="binding site" evidence="7">
    <location>
        <begin position="283"/>
        <end position="285"/>
    </location>
    <ligand>
        <name>ATP</name>
        <dbReference type="ChEBI" id="CHEBI:30616"/>
    </ligand>
</feature>
<dbReference type="AlphaFoldDB" id="A0A069RK77"/>
<dbReference type="PRINTS" id="PR00471">
    <property type="entry name" value="ACETATEKNASE"/>
</dbReference>
<keyword evidence="3 7" id="KW-0808">Transferase</keyword>
<dbReference type="NCBIfam" id="TIGR00016">
    <property type="entry name" value="ackA"/>
    <property type="match status" value="1"/>
</dbReference>
<comment type="subcellular location">
    <subcellularLocation>
        <location evidence="7">Cytoplasm</location>
    </subcellularLocation>
</comment>
<keyword evidence="4 7" id="KW-0547">Nucleotide-binding</keyword>
<dbReference type="UniPathway" id="UPA00340">
    <property type="reaction ID" value="UER00458"/>
</dbReference>
<keyword evidence="2 7" id="KW-0963">Cytoplasm</keyword>
<dbReference type="PROSITE" id="PS01076">
    <property type="entry name" value="ACETATE_KINASE_2"/>
    <property type="match status" value="1"/>
</dbReference>
<dbReference type="Pfam" id="PF00871">
    <property type="entry name" value="Acetate_kinase"/>
    <property type="match status" value="1"/>
</dbReference>
<feature type="site" description="Transition state stabilizer" evidence="7">
    <location>
        <position position="180"/>
    </location>
</feature>
<dbReference type="GO" id="GO:0006083">
    <property type="term" value="P:acetate metabolic process"/>
    <property type="evidence" value="ECO:0007669"/>
    <property type="project" value="TreeGrafter"/>
</dbReference>
<reference evidence="9 10" key="1">
    <citation type="submission" date="2014-03" db="EMBL/GenBank/DDBJ databases">
        <title>Genome sequence of Clostridium litorale W6, DSM 5388.</title>
        <authorList>
            <person name="Poehlein A."/>
            <person name="Jagirdar A."/>
            <person name="Khonsari B."/>
            <person name="Chibani C.M."/>
            <person name="Gutierrez Gutierrez D.A."/>
            <person name="Davydova E."/>
            <person name="Alghaithi H.S."/>
            <person name="Nair K.P."/>
            <person name="Dhamotharan K."/>
            <person name="Chandran L."/>
            <person name="G W."/>
            <person name="Daniel R."/>
        </authorList>
    </citation>
    <scope>NUCLEOTIDE SEQUENCE [LARGE SCALE GENOMIC DNA]</scope>
    <source>
        <strain evidence="9 10">W6</strain>
    </source>
</reference>
<dbReference type="eggNOG" id="COG0282">
    <property type="taxonomic scope" value="Bacteria"/>
</dbReference>
<comment type="caution">
    <text evidence="9">The sequence shown here is derived from an EMBL/GenBank/DDBJ whole genome shotgun (WGS) entry which is preliminary data.</text>
</comment>
<dbReference type="InterPro" id="IPR000890">
    <property type="entry name" value="Aliphatic_acid_kin_short-chain"/>
</dbReference>
<dbReference type="OrthoDB" id="9802453at2"/>
<proteinExistence type="inferred from homology"/>
<dbReference type="CDD" id="cd24010">
    <property type="entry name" value="ASKHA_NBD_AcK_PK"/>
    <property type="match status" value="1"/>
</dbReference>
<feature type="binding site" evidence="7">
    <location>
        <begin position="331"/>
        <end position="335"/>
    </location>
    <ligand>
        <name>ATP</name>
        <dbReference type="ChEBI" id="CHEBI:30616"/>
    </ligand>
</feature>
<evidence type="ECO:0000313" key="9">
    <source>
        <dbReference type="EMBL" id="KDR96535.1"/>
    </source>
</evidence>
<comment type="cofactor">
    <cofactor evidence="7">
        <name>Mg(2+)</name>
        <dbReference type="ChEBI" id="CHEBI:18420"/>
    </cofactor>
    <cofactor evidence="7">
        <name>Mn(2+)</name>
        <dbReference type="ChEBI" id="CHEBI:29035"/>
    </cofactor>
    <text evidence="7">Mg(2+). Can also accept Mn(2+).</text>
</comment>
<dbReference type="PANTHER" id="PTHR21060:SF15">
    <property type="entry name" value="ACETATE KINASE-RELATED"/>
    <property type="match status" value="1"/>
</dbReference>
<feature type="site" description="Transition state stabilizer" evidence="7">
    <location>
        <position position="241"/>
    </location>
</feature>
<dbReference type="GO" id="GO:0005737">
    <property type="term" value="C:cytoplasm"/>
    <property type="evidence" value="ECO:0007669"/>
    <property type="project" value="UniProtKB-SubCell"/>
</dbReference>
<keyword evidence="7" id="KW-0460">Magnesium</keyword>
<name>A0A069RK77_PEPLI</name>
<evidence type="ECO:0000256" key="1">
    <source>
        <dbReference type="ARBA" id="ARBA00008748"/>
    </source>
</evidence>